<organism evidence="13 14">
    <name type="scientific">Bacteroides zoogleoformans</name>
    <dbReference type="NCBI Taxonomy" id="28119"/>
    <lineage>
        <taxon>Bacteria</taxon>
        <taxon>Pseudomonadati</taxon>
        <taxon>Bacteroidota</taxon>
        <taxon>Bacteroidia</taxon>
        <taxon>Bacteroidales</taxon>
        <taxon>Bacteroidaceae</taxon>
        <taxon>Bacteroides</taxon>
    </lineage>
</organism>
<comment type="similarity">
    <text evidence="2">Belongs to the bacterial histone-like protein family.</text>
</comment>
<dbReference type="SUPFAM" id="SSF47729">
    <property type="entry name" value="IHF-like DNA-binding proteins"/>
    <property type="match status" value="1"/>
</dbReference>
<dbReference type="InterPro" id="IPR005902">
    <property type="entry name" value="HU_DNA-bd_put"/>
</dbReference>
<keyword evidence="7" id="KW-0238">DNA-binding</keyword>
<evidence type="ECO:0000256" key="6">
    <source>
        <dbReference type="ARBA" id="ARBA00022921"/>
    </source>
</evidence>
<keyword evidence="5" id="KW-0235">DNA replication</keyword>
<sequence length="164" mass="17358">MSVNYSLARMSSKPGKAGAPKLFYAKAQADGEVTMDEMAEEIAYSTSLTDGDVLNTIRALVKQVNKHLAAGKIVRLENFGSFQLQLRSKGAETEKKFTPAHITGAAIQFRPGKPFKAATRAADGALTFRQVPKKGKGPKPGKEDAAAESPKPGGGENQGENPLG</sequence>
<keyword evidence="6" id="KW-0426">Late protein</keyword>
<evidence type="ECO:0000256" key="4">
    <source>
        <dbReference type="ARBA" id="ARBA00016145"/>
    </source>
</evidence>
<dbReference type="Gene3D" id="4.10.520.10">
    <property type="entry name" value="IHF-like DNA-binding proteins"/>
    <property type="match status" value="1"/>
</dbReference>
<dbReference type="EMBL" id="CP027231">
    <property type="protein sequence ID" value="AVM52358.1"/>
    <property type="molecule type" value="Genomic_DNA"/>
</dbReference>
<dbReference type="PANTHER" id="PTHR33175">
    <property type="entry name" value="DNA-BINDING PROTEIN HU"/>
    <property type="match status" value="1"/>
</dbReference>
<evidence type="ECO:0000256" key="11">
    <source>
        <dbReference type="SAM" id="MobiDB-lite"/>
    </source>
</evidence>
<evidence type="ECO:0000313" key="14">
    <source>
        <dbReference type="Proteomes" id="UP000238304"/>
    </source>
</evidence>
<evidence type="ECO:0000256" key="9">
    <source>
        <dbReference type="ARBA" id="ARBA00033227"/>
    </source>
</evidence>
<comment type="subcellular location">
    <subcellularLocation>
        <location evidence="1">Virion</location>
    </subcellularLocation>
</comment>
<feature type="region of interest" description="Disordered" evidence="11">
    <location>
        <begin position="121"/>
        <end position="164"/>
    </location>
</feature>
<dbReference type="NCBIfam" id="TIGR01201">
    <property type="entry name" value="HU_rel"/>
    <property type="match status" value="1"/>
</dbReference>
<evidence type="ECO:0000256" key="5">
    <source>
        <dbReference type="ARBA" id="ARBA00022705"/>
    </source>
</evidence>
<proteinExistence type="inferred from homology"/>
<name>A0ABM6T6U0_9BACE</name>
<evidence type="ECO:0000313" key="13">
    <source>
        <dbReference type="EMBL" id="AVM52358.1"/>
    </source>
</evidence>
<gene>
    <name evidence="13" type="ORF">C4H11_04830</name>
</gene>
<dbReference type="InterPro" id="IPR041607">
    <property type="entry name" value="HU-HIG"/>
</dbReference>
<evidence type="ECO:0000256" key="8">
    <source>
        <dbReference type="ARBA" id="ARBA00033120"/>
    </source>
</evidence>
<evidence type="ECO:0000256" key="1">
    <source>
        <dbReference type="ARBA" id="ARBA00004328"/>
    </source>
</evidence>
<dbReference type="PANTHER" id="PTHR33175:SF13">
    <property type="entry name" value="HISTONE-LIKE PROTEIN"/>
    <property type="match status" value="1"/>
</dbReference>
<evidence type="ECO:0000256" key="7">
    <source>
        <dbReference type="ARBA" id="ARBA00023125"/>
    </source>
</evidence>
<dbReference type="Proteomes" id="UP000238304">
    <property type="component" value="Chromosome"/>
</dbReference>
<comment type="function">
    <text evidence="10">DNA-binding protein that plays a critical role in nucleoid compaction, genome replication and DNA replication and transcription. Binds to both ssDNA and dsDNA with a binding site covering about 15 nucleotides. Displays DNA-supercoiling activity only when associated with the viral DNA topoisomerase 2.</text>
</comment>
<dbReference type="Pfam" id="PF18291">
    <property type="entry name" value="HU-HIG"/>
    <property type="match status" value="1"/>
</dbReference>
<feature type="domain" description="HU" evidence="12">
    <location>
        <begin position="1"/>
        <end position="120"/>
    </location>
</feature>
<evidence type="ECO:0000256" key="2">
    <source>
        <dbReference type="ARBA" id="ARBA00010529"/>
    </source>
</evidence>
<protein>
    <recommendedName>
        <fullName evidence="4">Viral histone-like protein</fullName>
    </recommendedName>
    <alternativeName>
        <fullName evidence="9">DNA-binding protein pA104R</fullName>
    </alternativeName>
    <alternativeName>
        <fullName evidence="8">pA104R</fullName>
    </alternativeName>
</protein>
<reference evidence="13 14" key="1">
    <citation type="submission" date="2018-02" db="EMBL/GenBank/DDBJ databases">
        <authorList>
            <person name="Holder M.E."/>
            <person name="Ajami N.J."/>
            <person name="Petrosino J.F."/>
        </authorList>
    </citation>
    <scope>NUCLEOTIDE SEQUENCE [LARGE SCALE GENOMIC DNA]</scope>
    <source>
        <strain evidence="13 14">ATCC 33285</strain>
    </source>
</reference>
<keyword evidence="14" id="KW-1185">Reference proteome</keyword>
<comment type="subunit">
    <text evidence="3">Homodimer.</text>
</comment>
<evidence type="ECO:0000256" key="10">
    <source>
        <dbReference type="ARBA" id="ARBA00046140"/>
    </source>
</evidence>
<dbReference type="InterPro" id="IPR000119">
    <property type="entry name" value="Hist_DNA-bd"/>
</dbReference>
<accession>A0ABM6T6U0</accession>
<evidence type="ECO:0000256" key="3">
    <source>
        <dbReference type="ARBA" id="ARBA00011738"/>
    </source>
</evidence>
<dbReference type="InterPro" id="IPR010992">
    <property type="entry name" value="IHF-like_DNA-bd_dom_sf"/>
</dbReference>
<evidence type="ECO:0000259" key="12">
    <source>
        <dbReference type="Pfam" id="PF18291"/>
    </source>
</evidence>
<dbReference type="RefSeq" id="WP_106040689.1">
    <property type="nucleotide sequence ID" value="NZ_CP027231.1"/>
</dbReference>